<protein>
    <submittedName>
        <fullName evidence="1">Four helix bundle protein</fullName>
    </submittedName>
</protein>
<dbReference type="Proteomes" id="UP000308271">
    <property type="component" value="Unassembled WGS sequence"/>
</dbReference>
<proteinExistence type="predicted"/>
<dbReference type="InterPro" id="IPR036583">
    <property type="entry name" value="23S_rRNA_IVS_sf"/>
</dbReference>
<evidence type="ECO:0000313" key="1">
    <source>
        <dbReference type="EMBL" id="TNJ39711.1"/>
    </source>
</evidence>
<dbReference type="SUPFAM" id="SSF158446">
    <property type="entry name" value="IVS-encoded protein-like"/>
    <property type="match status" value="1"/>
</dbReference>
<organism evidence="1 2">
    <name type="scientific">Chlorobaculum thiosulfatiphilum</name>
    <name type="common">Chlorobium limicola f.sp. thiosulfatophilum</name>
    <dbReference type="NCBI Taxonomy" id="115852"/>
    <lineage>
        <taxon>Bacteria</taxon>
        <taxon>Pseudomonadati</taxon>
        <taxon>Chlorobiota</taxon>
        <taxon>Chlorobiia</taxon>
        <taxon>Chlorobiales</taxon>
        <taxon>Chlorobiaceae</taxon>
        <taxon>Chlorobaculum</taxon>
    </lineage>
</organism>
<comment type="caution">
    <text evidence="1">The sequence shown here is derived from an EMBL/GenBank/DDBJ whole genome shotgun (WGS) entry which is preliminary data.</text>
</comment>
<reference evidence="1 2" key="1">
    <citation type="submission" date="2019-05" db="EMBL/GenBank/DDBJ databases">
        <title>Draft Whole-Genome sequence of the green sulfur bacterium Chlorobaculum thiosulfatiphilum DSM 249.</title>
        <authorList>
            <person name="Meyer T.E."/>
            <person name="Kyndt J.A."/>
        </authorList>
    </citation>
    <scope>NUCLEOTIDE SEQUENCE [LARGE SCALE GENOMIC DNA]</scope>
    <source>
        <strain evidence="1 2">DSM 249</strain>
    </source>
</reference>
<dbReference type="RefSeq" id="WP_139456326.1">
    <property type="nucleotide sequence ID" value="NZ_VDCH01000004.1"/>
</dbReference>
<evidence type="ECO:0000313" key="2">
    <source>
        <dbReference type="Proteomes" id="UP000308271"/>
    </source>
</evidence>
<dbReference type="OrthoDB" id="9796189at2"/>
<name>A0A5C4SAH5_CHLTI</name>
<accession>A0A5C4SAH5</accession>
<dbReference type="EMBL" id="VDCH01000004">
    <property type="protein sequence ID" value="TNJ39711.1"/>
    <property type="molecule type" value="Genomic_DNA"/>
</dbReference>
<dbReference type="AlphaFoldDB" id="A0A5C4SAH5"/>
<sequence>MSTEPPIPEHGGYKELESFQVARLLYDLTVRFCNRYIDKRNRSHDRMVQEAISTVQNIVKGSQVSATSKTTELELNRVARESLEELRLDYEGFLRQNNMSVWPYDDRRRKTLTDRKCATVDEVALWVLQKHKRQSAERSSFAPPLPEIFANAAITLTIDACSLLNRQINTLEKRFGTK</sequence>
<keyword evidence="2" id="KW-1185">Reference proteome</keyword>
<gene>
    <name evidence="1" type="ORF">FGF66_03550</name>
</gene>